<evidence type="ECO:0000313" key="3">
    <source>
        <dbReference type="Proteomes" id="UP000309340"/>
    </source>
</evidence>
<comment type="caution">
    <text evidence="2">The sequence shown here is derived from an EMBL/GenBank/DDBJ whole genome shotgun (WGS) entry which is preliminary data.</text>
</comment>
<gene>
    <name evidence="2" type="ORF">B0A55_12506</name>
</gene>
<protein>
    <submittedName>
        <fullName evidence="2">Uncharacterized protein</fullName>
    </submittedName>
</protein>
<name>A0A4U0WG26_9PEZI</name>
<evidence type="ECO:0000256" key="1">
    <source>
        <dbReference type="SAM" id="MobiDB-lite"/>
    </source>
</evidence>
<feature type="region of interest" description="Disordered" evidence="1">
    <location>
        <begin position="78"/>
        <end position="173"/>
    </location>
</feature>
<feature type="compositionally biased region" description="Basic residues" evidence="1">
    <location>
        <begin position="164"/>
        <end position="173"/>
    </location>
</feature>
<feature type="compositionally biased region" description="Polar residues" evidence="1">
    <location>
        <begin position="1"/>
        <end position="12"/>
    </location>
</feature>
<dbReference type="AlphaFoldDB" id="A0A4U0WG26"/>
<dbReference type="Proteomes" id="UP000309340">
    <property type="component" value="Unassembled WGS sequence"/>
</dbReference>
<organism evidence="2 3">
    <name type="scientific">Friedmanniomyces simplex</name>
    <dbReference type="NCBI Taxonomy" id="329884"/>
    <lineage>
        <taxon>Eukaryota</taxon>
        <taxon>Fungi</taxon>
        <taxon>Dikarya</taxon>
        <taxon>Ascomycota</taxon>
        <taxon>Pezizomycotina</taxon>
        <taxon>Dothideomycetes</taxon>
        <taxon>Dothideomycetidae</taxon>
        <taxon>Mycosphaerellales</taxon>
        <taxon>Teratosphaeriaceae</taxon>
        <taxon>Friedmanniomyces</taxon>
    </lineage>
</organism>
<accession>A0A4U0WG26</accession>
<dbReference type="EMBL" id="NAJQ01001348">
    <property type="protein sequence ID" value="TKA60395.1"/>
    <property type="molecule type" value="Genomic_DNA"/>
</dbReference>
<feature type="region of interest" description="Disordered" evidence="1">
    <location>
        <begin position="1"/>
        <end position="26"/>
    </location>
</feature>
<keyword evidence="3" id="KW-1185">Reference proteome</keyword>
<reference evidence="2 3" key="1">
    <citation type="submission" date="2017-03" db="EMBL/GenBank/DDBJ databases">
        <title>Genomes of endolithic fungi from Antarctica.</title>
        <authorList>
            <person name="Coleine C."/>
            <person name="Masonjones S."/>
            <person name="Stajich J.E."/>
        </authorList>
    </citation>
    <scope>NUCLEOTIDE SEQUENCE [LARGE SCALE GENOMIC DNA]</scope>
    <source>
        <strain evidence="2 3">CCFEE 5184</strain>
    </source>
</reference>
<feature type="compositionally biased region" description="Basic and acidic residues" evidence="1">
    <location>
        <begin position="95"/>
        <end position="108"/>
    </location>
</feature>
<dbReference type="OrthoDB" id="5372011at2759"/>
<evidence type="ECO:0000313" key="2">
    <source>
        <dbReference type="EMBL" id="TKA60395.1"/>
    </source>
</evidence>
<proteinExistence type="predicted"/>
<feature type="compositionally biased region" description="Gly residues" evidence="1">
    <location>
        <begin position="144"/>
        <end position="156"/>
    </location>
</feature>
<sequence>MASSSRRPTQAQPAAPTSKARHSPEAFKSLYERNEAAEVLQRYEVLSWYSFIRCESLTQTRLHFQNIVAGFSPEDEAALVQCKEDSTPHPPRPGEGSRKGKERERERVSFGPGAVAGPSGNRAADAVGGNDSPMGTGRVRERGGAGAGGSEMGGGSEYASASLGKKKRRSGGE</sequence>